<protein>
    <submittedName>
        <fullName evidence="1">Uncharacterized protein</fullName>
    </submittedName>
</protein>
<sequence length="140" mass="15864">MDSKVAPFENVPRALPKDQNPSLIDRNTRMLGQLLGTLDKFRIEDMKLSGSEEFMRRFDLPKRVEQRAHEKVKDWGCRSIKGRICPWAIMTASADTDDYISTADGSSPFMDAKFETVEVVCLLSNSNSLIKLLKQILLSV</sequence>
<name>A0ACB9ABE4_ARCLA</name>
<dbReference type="Proteomes" id="UP001055879">
    <property type="component" value="Linkage Group LG08"/>
</dbReference>
<proteinExistence type="predicted"/>
<comment type="caution">
    <text evidence="1">The sequence shown here is derived from an EMBL/GenBank/DDBJ whole genome shotgun (WGS) entry which is preliminary data.</text>
</comment>
<dbReference type="EMBL" id="CM042054">
    <property type="protein sequence ID" value="KAI3707417.1"/>
    <property type="molecule type" value="Genomic_DNA"/>
</dbReference>
<organism evidence="1 2">
    <name type="scientific">Arctium lappa</name>
    <name type="common">Greater burdock</name>
    <name type="synonym">Lappa major</name>
    <dbReference type="NCBI Taxonomy" id="4217"/>
    <lineage>
        <taxon>Eukaryota</taxon>
        <taxon>Viridiplantae</taxon>
        <taxon>Streptophyta</taxon>
        <taxon>Embryophyta</taxon>
        <taxon>Tracheophyta</taxon>
        <taxon>Spermatophyta</taxon>
        <taxon>Magnoliopsida</taxon>
        <taxon>eudicotyledons</taxon>
        <taxon>Gunneridae</taxon>
        <taxon>Pentapetalae</taxon>
        <taxon>asterids</taxon>
        <taxon>campanulids</taxon>
        <taxon>Asterales</taxon>
        <taxon>Asteraceae</taxon>
        <taxon>Carduoideae</taxon>
        <taxon>Cardueae</taxon>
        <taxon>Arctiinae</taxon>
        <taxon>Arctium</taxon>
    </lineage>
</organism>
<gene>
    <name evidence="1" type="ORF">L6452_25917</name>
</gene>
<accession>A0ACB9ABE4</accession>
<evidence type="ECO:0000313" key="1">
    <source>
        <dbReference type="EMBL" id="KAI3707417.1"/>
    </source>
</evidence>
<reference evidence="1 2" key="2">
    <citation type="journal article" date="2022" name="Mol. Ecol. Resour.">
        <title>The genomes of chicory, endive, great burdock and yacon provide insights into Asteraceae paleo-polyploidization history and plant inulin production.</title>
        <authorList>
            <person name="Fan W."/>
            <person name="Wang S."/>
            <person name="Wang H."/>
            <person name="Wang A."/>
            <person name="Jiang F."/>
            <person name="Liu H."/>
            <person name="Zhao H."/>
            <person name="Xu D."/>
            <person name="Zhang Y."/>
        </authorList>
    </citation>
    <scope>NUCLEOTIDE SEQUENCE [LARGE SCALE GENOMIC DNA]</scope>
    <source>
        <strain evidence="2">cv. Niubang</strain>
    </source>
</reference>
<keyword evidence="2" id="KW-1185">Reference proteome</keyword>
<reference evidence="2" key="1">
    <citation type="journal article" date="2022" name="Mol. Ecol. Resour.">
        <title>The genomes of chicory, endive, great burdock and yacon provide insights into Asteraceae palaeo-polyploidization history and plant inulin production.</title>
        <authorList>
            <person name="Fan W."/>
            <person name="Wang S."/>
            <person name="Wang H."/>
            <person name="Wang A."/>
            <person name="Jiang F."/>
            <person name="Liu H."/>
            <person name="Zhao H."/>
            <person name="Xu D."/>
            <person name="Zhang Y."/>
        </authorList>
    </citation>
    <scope>NUCLEOTIDE SEQUENCE [LARGE SCALE GENOMIC DNA]</scope>
    <source>
        <strain evidence="2">cv. Niubang</strain>
    </source>
</reference>
<evidence type="ECO:0000313" key="2">
    <source>
        <dbReference type="Proteomes" id="UP001055879"/>
    </source>
</evidence>